<feature type="transmembrane region" description="Helical" evidence="1">
    <location>
        <begin position="163"/>
        <end position="187"/>
    </location>
</feature>
<dbReference type="PANTHER" id="PTHR42208:SF1">
    <property type="entry name" value="HEAVY METAL TRANSPORTER"/>
    <property type="match status" value="1"/>
</dbReference>
<feature type="transmembrane region" description="Helical" evidence="1">
    <location>
        <begin position="6"/>
        <end position="33"/>
    </location>
</feature>
<evidence type="ECO:0000313" key="4">
    <source>
        <dbReference type="Proteomes" id="UP000234639"/>
    </source>
</evidence>
<dbReference type="EMBL" id="PKHU01000006">
    <property type="protein sequence ID" value="PKZ28770.1"/>
    <property type="molecule type" value="Genomic_DNA"/>
</dbReference>
<sequence length="223" mass="24882">MDLLNLIFYIVPTAFLLSFGHCAGMCGGFVLAYSVRLNNLSKFKAFVYSLSYHLFRTFAYILLGVIAGYFSSIFAISSKLMGYIHFFIGIFLVILGIGFIKRGEILKFIENDKIWKKLFKKPMLIASNMHSLFGLMLLGFLNGFLPCGVVYTFLSMAILSKSILVGAFIMGIFGLSTIPIMLIISSLSNLINLKFKKIALNISAFIIILFGIYNSYIGFLATN</sequence>
<gene>
    <name evidence="3" type="ORF">CYJ41_06610</name>
</gene>
<protein>
    <submittedName>
        <fullName evidence="3">Sulfite exporter TauE/SafE family protein</fullName>
    </submittedName>
</protein>
<dbReference type="InterPro" id="IPR039447">
    <property type="entry name" value="UreH-like_TM_dom"/>
</dbReference>
<proteinExistence type="predicted"/>
<organism evidence="3 4">
    <name type="scientific">Campylobacter ureolyticus</name>
    <dbReference type="NCBI Taxonomy" id="827"/>
    <lineage>
        <taxon>Bacteria</taxon>
        <taxon>Pseudomonadati</taxon>
        <taxon>Campylobacterota</taxon>
        <taxon>Epsilonproteobacteria</taxon>
        <taxon>Campylobacterales</taxon>
        <taxon>Campylobacteraceae</taxon>
        <taxon>Campylobacter</taxon>
    </lineage>
</organism>
<feature type="transmembrane region" description="Helical" evidence="1">
    <location>
        <begin position="82"/>
        <end position="100"/>
    </location>
</feature>
<comment type="caution">
    <text evidence="3">The sequence shown here is derived from an EMBL/GenBank/DDBJ whole genome shotgun (WGS) entry which is preliminary data.</text>
</comment>
<evidence type="ECO:0000256" key="1">
    <source>
        <dbReference type="SAM" id="Phobius"/>
    </source>
</evidence>
<dbReference type="Pfam" id="PF13386">
    <property type="entry name" value="DsbD_2"/>
    <property type="match status" value="1"/>
</dbReference>
<evidence type="ECO:0000313" key="3">
    <source>
        <dbReference type="EMBL" id="PKZ28770.1"/>
    </source>
</evidence>
<reference evidence="3 4" key="1">
    <citation type="submission" date="2017-12" db="EMBL/GenBank/DDBJ databases">
        <title>Phylogenetic diversity of female urinary microbiome.</title>
        <authorList>
            <person name="Thomas-White K."/>
            <person name="Wolfe A.J."/>
        </authorList>
    </citation>
    <scope>NUCLEOTIDE SEQUENCE [LARGE SCALE GENOMIC DNA]</scope>
    <source>
        <strain evidence="3 4">UMB0112</strain>
    </source>
</reference>
<feature type="domain" description="Urease accessory protein UreH-like transmembrane" evidence="2">
    <location>
        <begin position="14"/>
        <end position="213"/>
    </location>
</feature>
<keyword evidence="1" id="KW-1133">Transmembrane helix</keyword>
<dbReference type="AlphaFoldDB" id="A0A2I1N8Q2"/>
<evidence type="ECO:0000259" key="2">
    <source>
        <dbReference type="Pfam" id="PF13386"/>
    </source>
</evidence>
<dbReference type="RefSeq" id="WP_024962872.1">
    <property type="nucleotide sequence ID" value="NZ_CABMOL010000018.1"/>
</dbReference>
<accession>A0A2I1N8Q2</accession>
<feature type="transmembrane region" description="Helical" evidence="1">
    <location>
        <begin position="132"/>
        <end position="157"/>
    </location>
</feature>
<dbReference type="PANTHER" id="PTHR42208">
    <property type="entry name" value="HEAVY METAL TRANSPORTER-RELATED"/>
    <property type="match status" value="1"/>
</dbReference>
<keyword evidence="1" id="KW-0472">Membrane</keyword>
<feature type="transmembrane region" description="Helical" evidence="1">
    <location>
        <begin position="199"/>
        <end position="221"/>
    </location>
</feature>
<name>A0A2I1N8Q2_9BACT</name>
<keyword evidence="1" id="KW-0812">Transmembrane</keyword>
<dbReference type="Proteomes" id="UP000234639">
    <property type="component" value="Unassembled WGS sequence"/>
</dbReference>
<feature type="transmembrane region" description="Helical" evidence="1">
    <location>
        <begin position="54"/>
        <end position="76"/>
    </location>
</feature>